<dbReference type="FunFam" id="3.40.50.10860:FF:000002">
    <property type="entry name" value="Glutamate dehydrogenase"/>
    <property type="match status" value="1"/>
</dbReference>
<dbReference type="PANTHER" id="PTHR43571">
    <property type="entry name" value="NADP-SPECIFIC GLUTAMATE DEHYDROGENASE 1-RELATED"/>
    <property type="match status" value="1"/>
</dbReference>
<dbReference type="GO" id="GO:0006537">
    <property type="term" value="P:glutamate biosynthetic process"/>
    <property type="evidence" value="ECO:0007669"/>
    <property type="project" value="TreeGrafter"/>
</dbReference>
<name>A0AAD3HEV3_9STRA</name>
<dbReference type="InterPro" id="IPR006097">
    <property type="entry name" value="Glu/Leu/Phe/Val/Trp_DH_dimer"/>
</dbReference>
<dbReference type="AlphaFoldDB" id="A0AAD3HEV3"/>
<dbReference type="SUPFAM" id="SSF51735">
    <property type="entry name" value="NAD(P)-binding Rossmann-fold domains"/>
    <property type="match status" value="1"/>
</dbReference>
<reference evidence="6 7" key="1">
    <citation type="journal article" date="2021" name="Sci. Rep.">
        <title>The genome of the diatom Chaetoceros tenuissimus carries an ancient integrated fragment of an extant virus.</title>
        <authorList>
            <person name="Hongo Y."/>
            <person name="Kimura K."/>
            <person name="Takaki Y."/>
            <person name="Yoshida Y."/>
            <person name="Baba S."/>
            <person name="Kobayashi G."/>
            <person name="Nagasaki K."/>
            <person name="Hano T."/>
            <person name="Tomaru Y."/>
        </authorList>
    </citation>
    <scope>NUCLEOTIDE SEQUENCE [LARGE SCALE GENOMIC DNA]</scope>
    <source>
        <strain evidence="6 7">NIES-3715</strain>
    </source>
</reference>
<evidence type="ECO:0000313" key="6">
    <source>
        <dbReference type="EMBL" id="GFH61322.1"/>
    </source>
</evidence>
<dbReference type="PANTHER" id="PTHR43571:SF1">
    <property type="entry name" value="NADP-SPECIFIC GLUTAMATE DEHYDROGENASE 1-RELATED"/>
    <property type="match status" value="1"/>
</dbReference>
<feature type="region of interest" description="Disordered" evidence="3">
    <location>
        <begin position="638"/>
        <end position="659"/>
    </location>
</feature>
<dbReference type="GO" id="GO:0004354">
    <property type="term" value="F:glutamate dehydrogenase (NADP+) activity"/>
    <property type="evidence" value="ECO:0007669"/>
    <property type="project" value="TreeGrafter"/>
</dbReference>
<dbReference type="EMBL" id="BLLK01000074">
    <property type="protein sequence ID" value="GFH61322.1"/>
    <property type="molecule type" value="Genomic_DNA"/>
</dbReference>
<dbReference type="InterPro" id="IPR050724">
    <property type="entry name" value="Glu_Leu_Phe_Val_DH"/>
</dbReference>
<comment type="caution">
    <text evidence="6">The sequence shown here is derived from an EMBL/GenBank/DDBJ whole genome shotgun (WGS) entry which is preliminary data.</text>
</comment>
<evidence type="ECO:0000256" key="4">
    <source>
        <dbReference type="SAM" id="Phobius"/>
    </source>
</evidence>
<dbReference type="InterPro" id="IPR006096">
    <property type="entry name" value="Glu/Leu/Phe/Val/Trp_DH_C"/>
</dbReference>
<evidence type="ECO:0000256" key="3">
    <source>
        <dbReference type="SAM" id="MobiDB-lite"/>
    </source>
</evidence>
<dbReference type="InterPro" id="IPR046346">
    <property type="entry name" value="Aminoacid_DH-like_N_sf"/>
</dbReference>
<evidence type="ECO:0000256" key="2">
    <source>
        <dbReference type="ARBA" id="ARBA00023002"/>
    </source>
</evidence>
<proteinExistence type="inferred from homology"/>
<gene>
    <name evidence="6" type="ORF">CTEN210_17798</name>
</gene>
<feature type="domain" description="Glutamate/phenylalanine/leucine/valine/L-tryptophan dehydrogenase C-terminal" evidence="5">
    <location>
        <begin position="286"/>
        <end position="516"/>
    </location>
</feature>
<dbReference type="GO" id="GO:0005829">
    <property type="term" value="C:cytosol"/>
    <property type="evidence" value="ECO:0007669"/>
    <property type="project" value="TreeGrafter"/>
</dbReference>
<dbReference type="Gene3D" id="1.10.285.10">
    <property type="entry name" value="Glutamate Dehydrogenase, chain A, domain 3"/>
    <property type="match status" value="2"/>
</dbReference>
<keyword evidence="2" id="KW-0560">Oxidoreductase</keyword>
<sequence>MLSRLRSSKVSASAISSRIHTGSSSAVINGIQNNSLREYSSSSVLSSEQPSSSRTLLAKNQNVHSNMTLSKNWRNKPLFRRQGDVRFRTGLEAANLLVQEAKRRDSHETQFIETIAAYMSCLSPIFERNPRYAFVAKQLMEPERLIQFRVPWLDDTGVIRMNRGYRIQYNSALGPYEGGLHFGSHINSSSMKSLGFDSVFSNSLTGFPIGAAVGGCDLNPFDKSEAEIQRFCQSYMTELVKYIGPDMDLPTMGMGVGEKELGYMYGQYKRINIVSSSNGKPFLSTSDQDASGEGVVYFANEMLKDKGDSLKGKRCLIIGAGKVARSVAAKLLEFGAIPLTFSDSSGHLYEPDGIDESKLKIIDKIKDERGALLGRYIIASTTAQFNDPESLLDISCDLCFPCAAMNDITQEAAIQLADNGCKGIIEGGHSAVTNDARKIIKKRGLMYGPSVLTLSGCSIHHALGPNAMDEQFEKEVARVYSDVKNAAQEFHARGDLYTGATITGFLRVANAMMSQALTNNTGNPHTNDAIALALTFFLYTIFISGVSAFAPSRIIHPKTALYFEYGEYDGKLWDNDAKKDVYAKWDPNQPRSSRNFNPFETYGGNTPDASGIYPGESRYKDPIRPDVNFQTMMAERVEADERASNPKPGDLPGCKGCKN</sequence>
<dbReference type="InterPro" id="IPR036291">
    <property type="entry name" value="NAD(P)-bd_dom_sf"/>
</dbReference>
<dbReference type="Pfam" id="PF00208">
    <property type="entry name" value="ELFV_dehydrog"/>
    <property type="match status" value="1"/>
</dbReference>
<comment type="similarity">
    <text evidence="1">Belongs to the Glu/Leu/Phe/Val dehydrogenases family.</text>
</comment>
<organism evidence="6 7">
    <name type="scientific">Chaetoceros tenuissimus</name>
    <dbReference type="NCBI Taxonomy" id="426638"/>
    <lineage>
        <taxon>Eukaryota</taxon>
        <taxon>Sar</taxon>
        <taxon>Stramenopiles</taxon>
        <taxon>Ochrophyta</taxon>
        <taxon>Bacillariophyta</taxon>
        <taxon>Coscinodiscophyceae</taxon>
        <taxon>Chaetocerotophycidae</taxon>
        <taxon>Chaetocerotales</taxon>
        <taxon>Chaetocerotaceae</taxon>
        <taxon>Chaetoceros</taxon>
    </lineage>
</organism>
<protein>
    <submittedName>
        <fullName evidence="6">Glutamate dehydrogenase (NADP+)</fullName>
    </submittedName>
</protein>
<evidence type="ECO:0000256" key="1">
    <source>
        <dbReference type="ARBA" id="ARBA00006382"/>
    </source>
</evidence>
<keyword evidence="7" id="KW-1185">Reference proteome</keyword>
<dbReference type="Gene3D" id="3.40.50.10860">
    <property type="entry name" value="Leucine Dehydrogenase, chain A, domain 1"/>
    <property type="match status" value="1"/>
</dbReference>
<dbReference type="FunFam" id="3.40.50.720:FF:000030">
    <property type="entry name" value="Glutamate dehydrogenase"/>
    <property type="match status" value="1"/>
</dbReference>
<dbReference type="SUPFAM" id="SSF53223">
    <property type="entry name" value="Aminoacid dehydrogenase-like, N-terminal domain"/>
    <property type="match status" value="1"/>
</dbReference>
<dbReference type="Proteomes" id="UP001054902">
    <property type="component" value="Unassembled WGS sequence"/>
</dbReference>
<evidence type="ECO:0000259" key="5">
    <source>
        <dbReference type="SMART" id="SM00839"/>
    </source>
</evidence>
<keyword evidence="4" id="KW-0812">Transmembrane</keyword>
<dbReference type="Pfam" id="PF02812">
    <property type="entry name" value="ELFV_dehydrog_N"/>
    <property type="match status" value="1"/>
</dbReference>
<evidence type="ECO:0000313" key="7">
    <source>
        <dbReference type="Proteomes" id="UP001054902"/>
    </source>
</evidence>
<accession>A0AAD3HEV3</accession>
<dbReference type="SMART" id="SM00839">
    <property type="entry name" value="ELFV_dehydrog"/>
    <property type="match status" value="1"/>
</dbReference>
<keyword evidence="4" id="KW-1133">Transmembrane helix</keyword>
<keyword evidence="4" id="KW-0472">Membrane</keyword>
<feature type="transmembrane region" description="Helical" evidence="4">
    <location>
        <begin position="529"/>
        <end position="550"/>
    </location>
</feature>
<dbReference type="Gene3D" id="3.40.50.720">
    <property type="entry name" value="NAD(P)-binding Rossmann-like Domain"/>
    <property type="match status" value="1"/>
</dbReference>